<dbReference type="PANTHER" id="PTHR30451:SF5">
    <property type="entry name" value="SLR0019 PROTEIN"/>
    <property type="match status" value="1"/>
</dbReference>
<dbReference type="GO" id="GO:0009279">
    <property type="term" value="C:cell outer membrane"/>
    <property type="evidence" value="ECO:0007669"/>
    <property type="project" value="TreeGrafter"/>
</dbReference>
<evidence type="ECO:0000313" key="1">
    <source>
        <dbReference type="EMBL" id="UXE64462.1"/>
    </source>
</evidence>
<dbReference type="EMBL" id="CP073041">
    <property type="protein sequence ID" value="UXE64462.1"/>
    <property type="molecule type" value="Genomic_DNA"/>
</dbReference>
<dbReference type="Gene3D" id="2.60.40.2610">
    <property type="entry name" value="Outer membrane usher protein FimD, plug domain"/>
    <property type="match status" value="1"/>
</dbReference>
<sequence length="404" mass="43699">MTTRLPLGEINLSAAVSEFQGRFGSAAALSYSTSGADASISALIRILSPQYANASLLPTSDRNLLEFNLAGSLNLGRAVRIYALHSSAPSRYQNFTQRDTIGLSINLNSQMTINLSGSRYLNQGQEPDNQLFLGLNYFLGNNRTSSLTFQQQSGKNSMVAAVQQPLPTQTGFGFLLRGNATDNQDTSTSLTLQYQAPFGLYGLTFESLNQNSPINFNIAGSLVFLDGRLYASRPIQNSFALVQIPDVPGVVTYVNGQDYGTTNKQGYVFLPNLQPNYGNQIRISADNLPLAYNTIGTSQVIAPPYRGGGIIRFVVEKTQAVTGLLRVKKGKETLIPGYGEISVEGNAQVSPIGKEGEFYLDNLKPGTYQVKIDFKEGICQFPLEVPTSEAIVSQLGTLTCTLSP</sequence>
<dbReference type="PANTHER" id="PTHR30451">
    <property type="entry name" value="OUTER MEMBRANE USHER PROTEIN"/>
    <property type="match status" value="1"/>
</dbReference>
<dbReference type="KEGG" id="wna:KA717_19515"/>
<dbReference type="AlphaFoldDB" id="A0A977L309"/>
<dbReference type="Pfam" id="PF00577">
    <property type="entry name" value="Usher"/>
    <property type="match status" value="1"/>
</dbReference>
<accession>A0A977L309</accession>
<organism evidence="1">
    <name type="scientific">Woronichinia naegeliana WA131</name>
    <dbReference type="NCBI Taxonomy" id="2824559"/>
    <lineage>
        <taxon>Bacteria</taxon>
        <taxon>Bacillati</taxon>
        <taxon>Cyanobacteriota</taxon>
        <taxon>Cyanophyceae</taxon>
        <taxon>Synechococcales</taxon>
        <taxon>Coelosphaeriaceae</taxon>
        <taxon>Woronichinia</taxon>
    </lineage>
</organism>
<dbReference type="InterPro" id="IPR000015">
    <property type="entry name" value="Fimb_usher"/>
</dbReference>
<dbReference type="GO" id="GO:0009297">
    <property type="term" value="P:pilus assembly"/>
    <property type="evidence" value="ECO:0007669"/>
    <property type="project" value="InterPro"/>
</dbReference>
<reference evidence="1" key="1">
    <citation type="submission" date="2021-04" db="EMBL/GenBank/DDBJ databases">
        <title>Genome sequence of Woronichinia naegeliana from Washington state freshwater lake bloom.</title>
        <authorList>
            <person name="Dreher T.W."/>
        </authorList>
    </citation>
    <scope>NUCLEOTIDE SEQUENCE</scope>
    <source>
        <strain evidence="1">WA131</strain>
    </source>
</reference>
<gene>
    <name evidence="1" type="ORF">KA717_19515</name>
</gene>
<dbReference type="Proteomes" id="UP001065613">
    <property type="component" value="Chromosome"/>
</dbReference>
<name>A0A977L309_9CYAN</name>
<protein>
    <submittedName>
        <fullName evidence="1">Fimbria/pilus outer membrane usher protein</fullName>
    </submittedName>
</protein>
<proteinExistence type="predicted"/>
<dbReference type="InterPro" id="IPR042186">
    <property type="entry name" value="FimD_plug_dom"/>
</dbReference>
<dbReference type="GO" id="GO:0015473">
    <property type="term" value="F:fimbrial usher porin activity"/>
    <property type="evidence" value="ECO:0007669"/>
    <property type="project" value="InterPro"/>
</dbReference>